<gene>
    <name evidence="7" type="ORF">G7034_07375</name>
</gene>
<proteinExistence type="predicted"/>
<evidence type="ECO:0000256" key="3">
    <source>
        <dbReference type="ARBA" id="ARBA00022692"/>
    </source>
</evidence>
<keyword evidence="3 6" id="KW-0812">Transmembrane</keyword>
<dbReference type="PANTHER" id="PTHR33529:SF8">
    <property type="entry name" value="PERMEASE, YJGP_YJGQ FAMILY"/>
    <property type="match status" value="1"/>
</dbReference>
<reference evidence="7" key="1">
    <citation type="submission" date="2020-03" db="EMBL/GenBank/DDBJ databases">
        <title>Psychroflexus Maritimus sp. nov., isolate from marine sediment.</title>
        <authorList>
            <person name="Zhong Y.-L."/>
        </authorList>
    </citation>
    <scope>NUCLEOTIDE SEQUENCE</scope>
    <source>
        <strain evidence="7">C1</strain>
    </source>
</reference>
<sequence>MKILDWYILKRYLLTFFMLVILFVPIGIIIDFSEKVDKIIANEASLNETLEYYLNFTIYFANLLFPILLFLSVIWFTSKLANNTEIVAFLSSGVSFYRFLRPYFFGATIVTIIGIWFSMFLVPKASNGYNEFKYKYLKRSNAVEKPMDVYRQINDNEIIYARNFSLARKTASSFTLEHFEGQELKFKISASRLQYNPDSINMYTLSNYVKRVVSKREDSLIKQNKLDTVLPFEFDELTPVRYIAETLNYNELKEFIAQEKRRGSPNINRYLIEVYRRWSIPISTFILTLIAVSVSAIKRRGGMGVNLAIGMALGFSFVFIDKVAVTIAEKSTINPFLAVWSTNIVFAIIAFYMMKKAKR</sequence>
<evidence type="ECO:0000256" key="4">
    <source>
        <dbReference type="ARBA" id="ARBA00022989"/>
    </source>
</evidence>
<dbReference type="AlphaFoldDB" id="A0A967AEF6"/>
<keyword evidence="5 6" id="KW-0472">Membrane</keyword>
<keyword evidence="8" id="KW-1185">Reference proteome</keyword>
<evidence type="ECO:0000313" key="7">
    <source>
        <dbReference type="EMBL" id="NGZ90068.1"/>
    </source>
</evidence>
<dbReference type="GO" id="GO:0015920">
    <property type="term" value="P:lipopolysaccharide transport"/>
    <property type="evidence" value="ECO:0007669"/>
    <property type="project" value="TreeGrafter"/>
</dbReference>
<feature type="transmembrane region" description="Helical" evidence="6">
    <location>
        <begin position="333"/>
        <end position="354"/>
    </location>
</feature>
<feature type="transmembrane region" description="Helical" evidence="6">
    <location>
        <begin position="12"/>
        <end position="32"/>
    </location>
</feature>
<evidence type="ECO:0000256" key="6">
    <source>
        <dbReference type="SAM" id="Phobius"/>
    </source>
</evidence>
<dbReference type="EMBL" id="JAANAS010000050">
    <property type="protein sequence ID" value="NGZ90068.1"/>
    <property type="molecule type" value="Genomic_DNA"/>
</dbReference>
<dbReference type="GO" id="GO:0043190">
    <property type="term" value="C:ATP-binding cassette (ABC) transporter complex"/>
    <property type="evidence" value="ECO:0007669"/>
    <property type="project" value="TreeGrafter"/>
</dbReference>
<feature type="transmembrane region" description="Helical" evidence="6">
    <location>
        <begin position="304"/>
        <end position="327"/>
    </location>
</feature>
<keyword evidence="2" id="KW-1003">Cell membrane</keyword>
<evidence type="ECO:0000256" key="1">
    <source>
        <dbReference type="ARBA" id="ARBA00004651"/>
    </source>
</evidence>
<organism evidence="7 8">
    <name type="scientific">Psychroflexus maritimus</name>
    <dbReference type="NCBI Taxonomy" id="2714865"/>
    <lineage>
        <taxon>Bacteria</taxon>
        <taxon>Pseudomonadati</taxon>
        <taxon>Bacteroidota</taxon>
        <taxon>Flavobacteriia</taxon>
        <taxon>Flavobacteriales</taxon>
        <taxon>Flavobacteriaceae</taxon>
        <taxon>Psychroflexus</taxon>
    </lineage>
</organism>
<dbReference type="Pfam" id="PF03739">
    <property type="entry name" value="LptF_LptG"/>
    <property type="match status" value="1"/>
</dbReference>
<dbReference type="PANTHER" id="PTHR33529">
    <property type="entry name" value="SLR0882 PROTEIN-RELATED"/>
    <property type="match status" value="1"/>
</dbReference>
<dbReference type="RefSeq" id="WP_166400318.1">
    <property type="nucleotide sequence ID" value="NZ_JAANAS010000050.1"/>
</dbReference>
<comment type="caution">
    <text evidence="7">The sequence shown here is derived from an EMBL/GenBank/DDBJ whole genome shotgun (WGS) entry which is preliminary data.</text>
</comment>
<evidence type="ECO:0000313" key="8">
    <source>
        <dbReference type="Proteomes" id="UP000643701"/>
    </source>
</evidence>
<feature type="transmembrane region" description="Helical" evidence="6">
    <location>
        <begin position="52"/>
        <end position="76"/>
    </location>
</feature>
<keyword evidence="4 6" id="KW-1133">Transmembrane helix</keyword>
<name>A0A967AEF6_9FLAO</name>
<feature type="transmembrane region" description="Helical" evidence="6">
    <location>
        <begin position="278"/>
        <end position="297"/>
    </location>
</feature>
<accession>A0A967AEF6</accession>
<dbReference type="InterPro" id="IPR005495">
    <property type="entry name" value="LptG/LptF_permease"/>
</dbReference>
<comment type="subcellular location">
    <subcellularLocation>
        <location evidence="1">Cell membrane</location>
        <topology evidence="1">Multi-pass membrane protein</topology>
    </subcellularLocation>
</comment>
<evidence type="ECO:0000256" key="2">
    <source>
        <dbReference type="ARBA" id="ARBA00022475"/>
    </source>
</evidence>
<dbReference type="Proteomes" id="UP000643701">
    <property type="component" value="Unassembled WGS sequence"/>
</dbReference>
<evidence type="ECO:0000256" key="5">
    <source>
        <dbReference type="ARBA" id="ARBA00023136"/>
    </source>
</evidence>
<feature type="transmembrane region" description="Helical" evidence="6">
    <location>
        <begin position="103"/>
        <end position="122"/>
    </location>
</feature>
<protein>
    <submittedName>
        <fullName evidence="7">YjgP/YjgQ family permease</fullName>
    </submittedName>
</protein>